<dbReference type="RefSeq" id="WP_144849665.1">
    <property type="nucleotide sequence ID" value="NZ_VNJI01000023.1"/>
</dbReference>
<gene>
    <name evidence="1" type="ORF">FPZ49_18495</name>
</gene>
<sequence>MSAGELDLRVILTHNDLLWLKAANVFPESFLDYVRKEWYELYEAYADGIELLDFSLENHDRQACLEPGDKLPCDKNWPEFVERVQLGALELYRAYVLEAECCGIMYYSIVGTLEEESEQRLREYVEWNER</sequence>
<dbReference type="Proteomes" id="UP000317036">
    <property type="component" value="Unassembled WGS sequence"/>
</dbReference>
<organism evidence="1 2">
    <name type="scientific">Paenibacillus cremeus</name>
    <dbReference type="NCBI Taxonomy" id="2163881"/>
    <lineage>
        <taxon>Bacteria</taxon>
        <taxon>Bacillati</taxon>
        <taxon>Bacillota</taxon>
        <taxon>Bacilli</taxon>
        <taxon>Bacillales</taxon>
        <taxon>Paenibacillaceae</taxon>
        <taxon>Paenibacillus</taxon>
    </lineage>
</organism>
<proteinExistence type="predicted"/>
<evidence type="ECO:0000313" key="1">
    <source>
        <dbReference type="EMBL" id="TVY08428.1"/>
    </source>
</evidence>
<dbReference type="AlphaFoldDB" id="A0A559K8H9"/>
<name>A0A559K8H9_9BACL</name>
<protein>
    <submittedName>
        <fullName evidence="1">Uncharacterized protein</fullName>
    </submittedName>
</protein>
<accession>A0A559K8H9</accession>
<evidence type="ECO:0000313" key="2">
    <source>
        <dbReference type="Proteomes" id="UP000317036"/>
    </source>
</evidence>
<keyword evidence="2" id="KW-1185">Reference proteome</keyword>
<dbReference type="OrthoDB" id="9850668at2"/>
<comment type="caution">
    <text evidence="1">The sequence shown here is derived from an EMBL/GenBank/DDBJ whole genome shotgun (WGS) entry which is preliminary data.</text>
</comment>
<reference evidence="1 2" key="1">
    <citation type="submission" date="2019-07" db="EMBL/GenBank/DDBJ databases">
        <authorList>
            <person name="Kim J."/>
        </authorList>
    </citation>
    <scope>NUCLEOTIDE SEQUENCE [LARGE SCALE GENOMIC DNA]</scope>
    <source>
        <strain evidence="1 2">JC52</strain>
    </source>
</reference>
<dbReference type="EMBL" id="VNJI01000023">
    <property type="protein sequence ID" value="TVY08428.1"/>
    <property type="molecule type" value="Genomic_DNA"/>
</dbReference>